<dbReference type="Gene3D" id="3.40.50.1100">
    <property type="match status" value="2"/>
</dbReference>
<feature type="domain" description="Tryptophan synthase beta chain-like PALP" evidence="13">
    <location>
        <begin position="94"/>
        <end position="358"/>
    </location>
</feature>
<dbReference type="GO" id="GO:0004795">
    <property type="term" value="F:threonine synthase activity"/>
    <property type="evidence" value="ECO:0007669"/>
    <property type="project" value="UniProtKB-UniRule"/>
</dbReference>
<dbReference type="Pfam" id="PF24857">
    <property type="entry name" value="THR4_C"/>
    <property type="match status" value="1"/>
</dbReference>
<evidence type="ECO:0000256" key="9">
    <source>
        <dbReference type="ARBA" id="ARBA00023239"/>
    </source>
</evidence>
<dbReference type="PANTHER" id="PTHR42690:SF1">
    <property type="entry name" value="THREONINE SYNTHASE-LIKE 2"/>
    <property type="match status" value="1"/>
</dbReference>
<sequence length="434" mass="50064">MYFNSTRNKKLMYTLTECIKLGLAEDGGLFIPEYFPKIDYNNFDINISYVEFSKNVLKEYFKNDPLNNYLHEICKNSFNFIIPFNEVNNGTFILDLFQGPTLSFKDFGARFLAQCFEHISTEKRFTIMVATSGDTGSAVASAFYKKNNIDVIILYPEGKISQKQEHQITCWDSNIYSFAVNGTFDDCQKMVKEAFQNDSWQNSKLLCTANSINIGRLLPQVIYYAYFSFKYFKKYDEMPGFIIPTGNMGNATAAYWAKEMGFPIREIVLSTNANNVILEYIETGEFSPRKSLLTLANAMDVGNPSNFERLKILFDDHLLFKNNISAYSITDAQIRETIADVFKNDQKLICPHTATAFCTRKLLNSLPWIVVATAHPCKFDEVIESIIPIKNEYPKQLLEMLYKKCRHIKVEAKIEKLAEKFNNFQNNNKFTIYL</sequence>
<evidence type="ECO:0000256" key="5">
    <source>
        <dbReference type="ARBA" id="ARBA00018679"/>
    </source>
</evidence>
<dbReference type="InterPro" id="IPR000634">
    <property type="entry name" value="Ser/Thr_deHydtase_PyrdxlP-BS"/>
</dbReference>
<dbReference type="UniPathway" id="UPA00050">
    <property type="reaction ID" value="UER00065"/>
</dbReference>
<dbReference type="NCBIfam" id="TIGR00260">
    <property type="entry name" value="thrC"/>
    <property type="match status" value="1"/>
</dbReference>
<evidence type="ECO:0000256" key="10">
    <source>
        <dbReference type="ARBA" id="ARBA00049144"/>
    </source>
</evidence>
<dbReference type="InterPro" id="IPR051166">
    <property type="entry name" value="Threonine_Synthase"/>
</dbReference>
<dbReference type="EMBL" id="CP017834">
    <property type="protein sequence ID" value="APJ03704.1"/>
    <property type="molecule type" value="Genomic_DNA"/>
</dbReference>
<dbReference type="Proteomes" id="UP000184731">
    <property type="component" value="Chromosome"/>
</dbReference>
<dbReference type="InterPro" id="IPR029144">
    <property type="entry name" value="Thr_synth_N"/>
</dbReference>
<evidence type="ECO:0000256" key="12">
    <source>
        <dbReference type="PIRSR" id="PIRSR604450-51"/>
    </source>
</evidence>
<dbReference type="InterPro" id="IPR037158">
    <property type="entry name" value="Thr_synth_N_sf"/>
</dbReference>
<evidence type="ECO:0000256" key="1">
    <source>
        <dbReference type="ARBA" id="ARBA00001933"/>
    </source>
</evidence>
<keyword evidence="7" id="KW-0791">Threonine biosynthesis</keyword>
<dbReference type="GO" id="GO:0046360">
    <property type="term" value="P:2-oxobutyrate biosynthetic process"/>
    <property type="evidence" value="ECO:0007669"/>
    <property type="project" value="TreeGrafter"/>
</dbReference>
<keyword evidence="9" id="KW-0456">Lyase</keyword>
<dbReference type="Gene3D" id="3.90.1380.10">
    <property type="entry name" value="Threonine synthase, N-terminal domain"/>
    <property type="match status" value="1"/>
</dbReference>
<dbReference type="SUPFAM" id="SSF53686">
    <property type="entry name" value="Tryptophan synthase beta subunit-like PLP-dependent enzymes"/>
    <property type="match status" value="1"/>
</dbReference>
<dbReference type="PANTHER" id="PTHR42690">
    <property type="entry name" value="THREONINE SYNTHASE FAMILY MEMBER"/>
    <property type="match status" value="1"/>
</dbReference>
<keyword evidence="6" id="KW-0028">Amino-acid biosynthesis</keyword>
<evidence type="ECO:0000256" key="7">
    <source>
        <dbReference type="ARBA" id="ARBA00022697"/>
    </source>
</evidence>
<dbReference type="OrthoDB" id="9763107at2"/>
<evidence type="ECO:0000313" key="16">
    <source>
        <dbReference type="Proteomes" id="UP000184731"/>
    </source>
</evidence>
<dbReference type="GO" id="GO:0009088">
    <property type="term" value="P:threonine biosynthetic process"/>
    <property type="evidence" value="ECO:0007669"/>
    <property type="project" value="UniProtKB-UniRule"/>
</dbReference>
<proteinExistence type="inferred from homology"/>
<dbReference type="AlphaFoldDB" id="A0A1L4D0I4"/>
<dbReference type="GO" id="GO:0009071">
    <property type="term" value="P:serine family amino acid catabolic process"/>
    <property type="evidence" value="ECO:0007669"/>
    <property type="project" value="TreeGrafter"/>
</dbReference>
<gene>
    <name evidence="15" type="ORF">AXG55_07210</name>
</gene>
<dbReference type="STRING" id="1915309.AXG55_07210"/>
<evidence type="ECO:0000256" key="4">
    <source>
        <dbReference type="ARBA" id="ARBA00013028"/>
    </source>
</evidence>
<comment type="catalytic activity">
    <reaction evidence="10">
        <text>O-phospho-L-homoserine + H2O = L-threonine + phosphate</text>
        <dbReference type="Rhea" id="RHEA:10840"/>
        <dbReference type="ChEBI" id="CHEBI:15377"/>
        <dbReference type="ChEBI" id="CHEBI:43474"/>
        <dbReference type="ChEBI" id="CHEBI:57590"/>
        <dbReference type="ChEBI" id="CHEBI:57926"/>
        <dbReference type="EC" id="4.2.3.1"/>
    </reaction>
</comment>
<organism evidence="15 16">
    <name type="scientific">Silvanigrella aquatica</name>
    <dbReference type="NCBI Taxonomy" id="1915309"/>
    <lineage>
        <taxon>Bacteria</taxon>
        <taxon>Pseudomonadati</taxon>
        <taxon>Bdellovibrionota</taxon>
        <taxon>Oligoflexia</taxon>
        <taxon>Silvanigrellales</taxon>
        <taxon>Silvanigrellaceae</taxon>
        <taxon>Silvanigrella</taxon>
    </lineage>
</organism>
<dbReference type="Pfam" id="PF14821">
    <property type="entry name" value="Thr_synth_N"/>
    <property type="match status" value="1"/>
</dbReference>
<evidence type="ECO:0000256" key="2">
    <source>
        <dbReference type="ARBA" id="ARBA00004979"/>
    </source>
</evidence>
<evidence type="ECO:0000256" key="8">
    <source>
        <dbReference type="ARBA" id="ARBA00022898"/>
    </source>
</evidence>
<dbReference type="KEGG" id="saqi:AXG55_07210"/>
<dbReference type="GO" id="GO:0030170">
    <property type="term" value="F:pyridoxal phosphate binding"/>
    <property type="evidence" value="ECO:0007669"/>
    <property type="project" value="InterPro"/>
</dbReference>
<dbReference type="RefSeq" id="WP_148697446.1">
    <property type="nucleotide sequence ID" value="NZ_CP017834.1"/>
</dbReference>
<dbReference type="EC" id="4.2.3.1" evidence="4 11"/>
<dbReference type="InterPro" id="IPR004450">
    <property type="entry name" value="Thr_synthase-like"/>
</dbReference>
<feature type="modified residue" description="N6-(pyridoxal phosphate)lysine" evidence="12">
    <location>
        <position position="105"/>
    </location>
</feature>
<evidence type="ECO:0000256" key="3">
    <source>
        <dbReference type="ARBA" id="ARBA00005517"/>
    </source>
</evidence>
<evidence type="ECO:0000256" key="11">
    <source>
        <dbReference type="NCBIfam" id="TIGR00260"/>
    </source>
</evidence>
<reference evidence="15 16" key="1">
    <citation type="submission" date="2016-10" db="EMBL/GenBank/DDBJ databases">
        <title>Silvanigrella aquatica sp. nov., isolated from a freshwater lake located in the Black Forest, Germany, description of Silvanigrellaceae fam. nov., Silvanigrellales ord. nov., reclassification of the order Bdellovibrionales in the class Oligoflexia, reclassification of the families Bacteriovoracaceae and Halobacteriovoraceae in the new order Bacteriovoracales ord. nov., and reclassification of the family Pseudobacteriovoracaceae in the order Oligoflexiales.</title>
        <authorList>
            <person name="Hahn M.W."/>
            <person name="Schmidt J."/>
            <person name="Koll U."/>
            <person name="Rohde M."/>
            <person name="Verbag S."/>
            <person name="Pitt A."/>
            <person name="Nakai R."/>
            <person name="Naganuma T."/>
            <person name="Lang E."/>
        </authorList>
    </citation>
    <scope>NUCLEOTIDE SEQUENCE [LARGE SCALE GENOMIC DNA]</scope>
    <source>
        <strain evidence="15 16">MWH-Nonnen-W8red</strain>
    </source>
</reference>
<name>A0A1L4D0I4_9BACT</name>
<keyword evidence="16" id="KW-1185">Reference proteome</keyword>
<feature type="domain" description="Threonine synthase N-terminal" evidence="14">
    <location>
        <begin position="3"/>
        <end position="78"/>
    </location>
</feature>
<comment type="similarity">
    <text evidence="3">Belongs to the threonine synthase family.</text>
</comment>
<dbReference type="PROSITE" id="PS00165">
    <property type="entry name" value="DEHYDRATASE_SER_THR"/>
    <property type="match status" value="1"/>
</dbReference>
<protein>
    <recommendedName>
        <fullName evidence="5 11">Threonine synthase</fullName>
        <ecNumber evidence="4 11">4.2.3.1</ecNumber>
    </recommendedName>
</protein>
<comment type="cofactor">
    <cofactor evidence="1 12">
        <name>pyridoxal 5'-phosphate</name>
        <dbReference type="ChEBI" id="CHEBI:597326"/>
    </cofactor>
</comment>
<evidence type="ECO:0000259" key="13">
    <source>
        <dbReference type="Pfam" id="PF00291"/>
    </source>
</evidence>
<dbReference type="InterPro" id="IPR001926">
    <property type="entry name" value="TrpB-like_PALP"/>
</dbReference>
<evidence type="ECO:0000256" key="6">
    <source>
        <dbReference type="ARBA" id="ARBA00022605"/>
    </source>
</evidence>
<comment type="pathway">
    <text evidence="2">Amino-acid biosynthesis; L-threonine biosynthesis; L-threonine from L-aspartate: step 5/5.</text>
</comment>
<keyword evidence="8 12" id="KW-0663">Pyridoxal phosphate</keyword>
<evidence type="ECO:0000259" key="14">
    <source>
        <dbReference type="Pfam" id="PF14821"/>
    </source>
</evidence>
<evidence type="ECO:0000313" key="15">
    <source>
        <dbReference type="EMBL" id="APJ03704.1"/>
    </source>
</evidence>
<dbReference type="InterPro" id="IPR036052">
    <property type="entry name" value="TrpB-like_PALP_sf"/>
</dbReference>
<accession>A0A1L4D0I4</accession>
<dbReference type="Pfam" id="PF00291">
    <property type="entry name" value="PALP"/>
    <property type="match status" value="1"/>
</dbReference>